<evidence type="ECO:0000256" key="12">
    <source>
        <dbReference type="ARBA" id="ARBA00022932"/>
    </source>
</evidence>
<feature type="binding site" evidence="17">
    <location>
        <position position="158"/>
    </location>
    <ligand>
        <name>a divalent metal cation</name>
        <dbReference type="ChEBI" id="CHEBI:60240"/>
        <label>1</label>
        <note>catalytic</note>
    </ligand>
</feature>
<evidence type="ECO:0000256" key="9">
    <source>
        <dbReference type="ARBA" id="ARBA00022801"/>
    </source>
</evidence>
<gene>
    <name evidence="18" type="primary">dnaQ</name>
    <name evidence="20" type="ORF">C8D93_101594</name>
</gene>
<evidence type="ECO:0000259" key="19">
    <source>
        <dbReference type="SMART" id="SM00479"/>
    </source>
</evidence>
<evidence type="ECO:0000256" key="15">
    <source>
        <dbReference type="PIRSR" id="PIRSR606309-1"/>
    </source>
</evidence>
<dbReference type="FunFam" id="3.30.420.10:FF:000012">
    <property type="entry name" value="DNA polymerase III subunit epsilon"/>
    <property type="match status" value="1"/>
</dbReference>
<evidence type="ECO:0000256" key="6">
    <source>
        <dbReference type="ARBA" id="ARBA00022705"/>
    </source>
</evidence>
<evidence type="ECO:0000256" key="11">
    <source>
        <dbReference type="ARBA" id="ARBA00022842"/>
    </source>
</evidence>
<dbReference type="GO" id="GO:0003677">
    <property type="term" value="F:DNA binding"/>
    <property type="evidence" value="ECO:0007669"/>
    <property type="project" value="InterPro"/>
</dbReference>
<dbReference type="InterPro" id="IPR036397">
    <property type="entry name" value="RNaseH_sf"/>
</dbReference>
<name>A0A318EKX6_9GAMM</name>
<dbReference type="NCBIfam" id="NF004316">
    <property type="entry name" value="PRK05711.1"/>
    <property type="match status" value="1"/>
</dbReference>
<comment type="cofactor">
    <cofactor evidence="17">
        <name>Mg(2+)</name>
        <dbReference type="ChEBI" id="CHEBI:18420"/>
    </cofactor>
    <cofactor evidence="17">
        <name>Mn(2+)</name>
        <dbReference type="ChEBI" id="CHEBI:29035"/>
    </cofactor>
    <text evidence="17">Binds 2 divalent metal cations. Magnesium or manganese.</text>
</comment>
<keyword evidence="9 18" id="KW-0378">Hydrolase</keyword>
<comment type="catalytic activity">
    <reaction evidence="14 18">
        <text>DNA(n) + a 2'-deoxyribonucleoside 5'-triphosphate = DNA(n+1) + diphosphate</text>
        <dbReference type="Rhea" id="RHEA:22508"/>
        <dbReference type="Rhea" id="RHEA-COMP:17339"/>
        <dbReference type="Rhea" id="RHEA-COMP:17340"/>
        <dbReference type="ChEBI" id="CHEBI:33019"/>
        <dbReference type="ChEBI" id="CHEBI:61560"/>
        <dbReference type="ChEBI" id="CHEBI:173112"/>
        <dbReference type="EC" id="2.7.7.7"/>
    </reaction>
</comment>
<keyword evidence="6 18" id="KW-0235">DNA replication</keyword>
<keyword evidence="7 18" id="KW-0540">Nuclease</keyword>
<dbReference type="SMART" id="SM00479">
    <property type="entry name" value="EXOIII"/>
    <property type="match status" value="1"/>
</dbReference>
<keyword evidence="21" id="KW-1185">Reference proteome</keyword>
<dbReference type="GO" id="GO:0046872">
    <property type="term" value="F:metal ion binding"/>
    <property type="evidence" value="ECO:0007669"/>
    <property type="project" value="UniProtKB-KW"/>
</dbReference>
<dbReference type="GO" id="GO:0008408">
    <property type="term" value="F:3'-5' exonuclease activity"/>
    <property type="evidence" value="ECO:0007669"/>
    <property type="project" value="TreeGrafter"/>
</dbReference>
<keyword evidence="8 17" id="KW-0479">Metal-binding</keyword>
<accession>A0A318EKX6</accession>
<proteinExistence type="predicted"/>
<comment type="subunit">
    <text evidence="18">DNA polymerase III contains a core (composed of alpha, epsilon and theta chains) that associates with a tau subunit. This core dimerizes to form the POLIII' complex. PolIII' associates with the gamma complex (composed of gamma, delta, delta', psi and chi chains) and with the beta chain to form the complete DNA polymerase III complex.</text>
</comment>
<organism evidence="20 21">
    <name type="scientific">Sinimarinibacterium flocculans</name>
    <dbReference type="NCBI Taxonomy" id="985250"/>
    <lineage>
        <taxon>Bacteria</taxon>
        <taxon>Pseudomonadati</taxon>
        <taxon>Pseudomonadota</taxon>
        <taxon>Gammaproteobacteria</taxon>
        <taxon>Nevskiales</taxon>
        <taxon>Nevskiaceae</taxon>
        <taxon>Sinimarinibacterium</taxon>
    </lineage>
</organism>
<dbReference type="PANTHER" id="PTHR30231">
    <property type="entry name" value="DNA POLYMERASE III SUBUNIT EPSILON"/>
    <property type="match status" value="1"/>
</dbReference>
<dbReference type="Gene3D" id="3.30.420.10">
    <property type="entry name" value="Ribonuclease H-like superfamily/Ribonuclease H"/>
    <property type="match status" value="1"/>
</dbReference>
<dbReference type="SUPFAM" id="SSF53098">
    <property type="entry name" value="Ribonuclease H-like"/>
    <property type="match status" value="1"/>
</dbReference>
<dbReference type="GO" id="GO:0005829">
    <property type="term" value="C:cytosol"/>
    <property type="evidence" value="ECO:0007669"/>
    <property type="project" value="TreeGrafter"/>
</dbReference>
<dbReference type="EC" id="2.7.7.7" evidence="2 18"/>
<feature type="domain" description="Exonuclease" evidence="19">
    <location>
        <begin position="2"/>
        <end position="175"/>
    </location>
</feature>
<feature type="binding site" evidence="16">
    <location>
        <position position="9"/>
    </location>
    <ligand>
        <name>substrate</name>
    </ligand>
</feature>
<comment type="function">
    <text evidence="18">DNA polymerase III is a complex, multichain enzyme responsible for most of the replicative synthesis in bacteria. The epsilon subunit contain the editing function and is a proofreading 3'-5' exonuclease.</text>
</comment>
<evidence type="ECO:0000256" key="10">
    <source>
        <dbReference type="ARBA" id="ARBA00022839"/>
    </source>
</evidence>
<keyword evidence="10 18" id="KW-0269">Exonuclease</keyword>
<evidence type="ECO:0000256" key="5">
    <source>
        <dbReference type="ARBA" id="ARBA00022695"/>
    </source>
</evidence>
<protein>
    <recommendedName>
        <fullName evidence="3 18">DNA polymerase III subunit epsilon</fullName>
        <ecNumber evidence="2 18">2.7.7.7</ecNumber>
    </recommendedName>
</protein>
<feature type="binding site" evidence="16">
    <location>
        <position position="58"/>
    </location>
    <ligand>
        <name>substrate</name>
    </ligand>
</feature>
<dbReference type="RefSeq" id="WP_110263651.1">
    <property type="nucleotide sequence ID" value="NZ_CAKZQT010000007.1"/>
</dbReference>
<dbReference type="InterPro" id="IPR012337">
    <property type="entry name" value="RNaseH-like_sf"/>
</dbReference>
<dbReference type="CDD" id="cd06131">
    <property type="entry name" value="DNA_pol_III_epsilon_Ecoli_like"/>
    <property type="match status" value="1"/>
</dbReference>
<dbReference type="InterPro" id="IPR006054">
    <property type="entry name" value="DnaQ"/>
</dbReference>
<evidence type="ECO:0000256" key="18">
    <source>
        <dbReference type="RuleBase" id="RU364087"/>
    </source>
</evidence>
<feature type="active site" description="Proton acceptor" evidence="15">
    <location>
        <position position="153"/>
    </location>
</feature>
<dbReference type="EMBL" id="QICN01000001">
    <property type="protein sequence ID" value="PXV71542.1"/>
    <property type="molecule type" value="Genomic_DNA"/>
</dbReference>
<sequence length="243" mass="26821">MRQIVLDTETTGLEVEQGHRIIEVGCVELRNRRVTGNDFHQYVHPQDKPIDAGAVDVHGITMEFLADKPHFRDIADQLWQYLAGAELVIHNAAFDVGFLDREFARCGYTDKLADVCHITDTVAMARKLHPGQRVSLDALCRRYEVDNSQRDLHGALLDARLLADVYLAMTGGQSRLGLEDTGGTASRRSRFVELLGSGDGPLHVLQASADELSAHRARLAQIAGKGTCLWVADLNAEEGVEPR</sequence>
<evidence type="ECO:0000256" key="16">
    <source>
        <dbReference type="PIRSR" id="PIRSR606309-2"/>
    </source>
</evidence>
<dbReference type="Proteomes" id="UP000248330">
    <property type="component" value="Unassembled WGS sequence"/>
</dbReference>
<evidence type="ECO:0000256" key="2">
    <source>
        <dbReference type="ARBA" id="ARBA00012417"/>
    </source>
</evidence>
<dbReference type="OrthoDB" id="9804290at2"/>
<dbReference type="NCBIfam" id="TIGR01406">
    <property type="entry name" value="dnaQ_proteo"/>
    <property type="match status" value="1"/>
</dbReference>
<evidence type="ECO:0000313" key="21">
    <source>
        <dbReference type="Proteomes" id="UP000248330"/>
    </source>
</evidence>
<keyword evidence="4 18" id="KW-0808">Transferase</keyword>
<evidence type="ECO:0000256" key="17">
    <source>
        <dbReference type="PIRSR" id="PIRSR606309-3"/>
    </source>
</evidence>
<feature type="binding site" evidence="16">
    <location>
        <position position="7"/>
    </location>
    <ligand>
        <name>substrate</name>
    </ligand>
</feature>
<feature type="binding site" evidence="17">
    <location>
        <position position="7"/>
    </location>
    <ligand>
        <name>a divalent metal cation</name>
        <dbReference type="ChEBI" id="CHEBI:60240"/>
        <label>1</label>
        <note>catalytic</note>
    </ligand>
</feature>
<dbReference type="InterPro" id="IPR006309">
    <property type="entry name" value="DnaQ_proteo"/>
</dbReference>
<reference evidence="20 21" key="1">
    <citation type="submission" date="2018-04" db="EMBL/GenBank/DDBJ databases">
        <title>Genomic Encyclopedia of Type Strains, Phase IV (KMG-IV): sequencing the most valuable type-strain genomes for metagenomic binning, comparative biology and taxonomic classification.</title>
        <authorList>
            <person name="Goeker M."/>
        </authorList>
    </citation>
    <scope>NUCLEOTIDE SEQUENCE [LARGE SCALE GENOMIC DNA]</scope>
    <source>
        <strain evidence="20 21">DSM 104150</strain>
    </source>
</reference>
<keyword evidence="12 18" id="KW-0239">DNA-directed DNA polymerase</keyword>
<evidence type="ECO:0000256" key="13">
    <source>
        <dbReference type="ARBA" id="ARBA00023211"/>
    </source>
</evidence>
<evidence type="ECO:0000256" key="1">
    <source>
        <dbReference type="ARBA" id="ARBA00001936"/>
    </source>
</evidence>
<dbReference type="NCBIfam" id="TIGR00573">
    <property type="entry name" value="dnaq"/>
    <property type="match status" value="1"/>
</dbReference>
<keyword evidence="5 18" id="KW-0548">Nucleotidyltransferase</keyword>
<feature type="binding site" evidence="17">
    <location>
        <position position="9"/>
    </location>
    <ligand>
        <name>a divalent metal cation</name>
        <dbReference type="ChEBI" id="CHEBI:60240"/>
        <label>1</label>
        <note>catalytic</note>
    </ligand>
</feature>
<evidence type="ECO:0000256" key="7">
    <source>
        <dbReference type="ARBA" id="ARBA00022722"/>
    </source>
</evidence>
<evidence type="ECO:0000256" key="8">
    <source>
        <dbReference type="ARBA" id="ARBA00022723"/>
    </source>
</evidence>
<evidence type="ECO:0000313" key="20">
    <source>
        <dbReference type="EMBL" id="PXV71542.1"/>
    </source>
</evidence>
<keyword evidence="11 17" id="KW-0460">Magnesium</keyword>
<comment type="caution">
    <text evidence="20">The sequence shown here is derived from an EMBL/GenBank/DDBJ whole genome shotgun (WGS) entry which is preliminary data.</text>
</comment>
<dbReference type="GO" id="GO:0003887">
    <property type="term" value="F:DNA-directed DNA polymerase activity"/>
    <property type="evidence" value="ECO:0007669"/>
    <property type="project" value="UniProtKB-KW"/>
</dbReference>
<dbReference type="InterPro" id="IPR013520">
    <property type="entry name" value="Ribonucl_H"/>
</dbReference>
<dbReference type="GO" id="GO:0045004">
    <property type="term" value="P:DNA replication proofreading"/>
    <property type="evidence" value="ECO:0007669"/>
    <property type="project" value="TreeGrafter"/>
</dbReference>
<keyword evidence="13 17" id="KW-0464">Manganese</keyword>
<comment type="cofactor">
    <cofactor evidence="1 18">
        <name>Mn(2+)</name>
        <dbReference type="ChEBI" id="CHEBI:29035"/>
    </cofactor>
</comment>
<dbReference type="AlphaFoldDB" id="A0A318EKX6"/>
<dbReference type="Pfam" id="PF00929">
    <property type="entry name" value="RNase_T"/>
    <property type="match status" value="1"/>
</dbReference>
<evidence type="ECO:0000256" key="3">
    <source>
        <dbReference type="ARBA" id="ARBA00020352"/>
    </source>
</evidence>
<feature type="binding site" evidence="16">
    <location>
        <position position="158"/>
    </location>
    <ligand>
        <name>substrate</name>
    </ligand>
</feature>
<evidence type="ECO:0000256" key="4">
    <source>
        <dbReference type="ARBA" id="ARBA00022679"/>
    </source>
</evidence>
<dbReference type="PANTHER" id="PTHR30231:SF41">
    <property type="entry name" value="DNA POLYMERASE III SUBUNIT EPSILON"/>
    <property type="match status" value="1"/>
</dbReference>
<evidence type="ECO:0000256" key="14">
    <source>
        <dbReference type="ARBA" id="ARBA00049244"/>
    </source>
</evidence>